<dbReference type="SUPFAM" id="SSF103473">
    <property type="entry name" value="MFS general substrate transporter"/>
    <property type="match status" value="1"/>
</dbReference>
<dbReference type="PANTHER" id="PTHR43124">
    <property type="entry name" value="PURINE EFFLUX PUMP PBUE"/>
    <property type="match status" value="1"/>
</dbReference>
<dbReference type="PROSITE" id="PS50850">
    <property type="entry name" value="MFS"/>
    <property type="match status" value="1"/>
</dbReference>
<keyword evidence="2" id="KW-1003">Cell membrane</keyword>
<feature type="transmembrane region" description="Helical" evidence="6">
    <location>
        <begin position="44"/>
        <end position="66"/>
    </location>
</feature>
<feature type="transmembrane region" description="Helical" evidence="6">
    <location>
        <begin position="139"/>
        <end position="165"/>
    </location>
</feature>
<evidence type="ECO:0000256" key="1">
    <source>
        <dbReference type="ARBA" id="ARBA00004651"/>
    </source>
</evidence>
<evidence type="ECO:0000256" key="3">
    <source>
        <dbReference type="ARBA" id="ARBA00022692"/>
    </source>
</evidence>
<sequence>MTAIPVSSRGKRLTAVILILLAGVTTGAQLGKIAPLIPWYQAELGLPLVAAGWLASILGIFIAKAALPTGWVIARIGVIRGIAAGVAIMFGGGMLLAFSSDPVIVFSARLIEAVGYLILCVALPSALNAICPPSWKGPVLAIWSGFVPLGFALADLMANAITAYFSPRVFLFTLMVLFGLFSAATLCLLRGLLNQGTQPAAISGRVADSIGRNITLNALSFASYVVLTVSYFNFLPVFISSAGAHFLLPAGAITLAVPIGNILASISVRGRSSTFIARLTICGFLVGTATIVPALTSQNALVATSCAILAVIAGAVVASAHFALVPFLTPERGSTPMAFGMMSQMGGIGTMFGPPLAAGVIDAQGWAIFAYFLVAFGVLGAAFMVPLSARSRSRHP</sequence>
<feature type="domain" description="Major facilitator superfamily (MFS) profile" evidence="7">
    <location>
        <begin position="15"/>
        <end position="392"/>
    </location>
</feature>
<feature type="transmembrane region" description="Helical" evidence="6">
    <location>
        <begin position="171"/>
        <end position="193"/>
    </location>
</feature>
<evidence type="ECO:0000256" key="4">
    <source>
        <dbReference type="ARBA" id="ARBA00022989"/>
    </source>
</evidence>
<dbReference type="InterPro" id="IPR036259">
    <property type="entry name" value="MFS_trans_sf"/>
</dbReference>
<proteinExistence type="predicted"/>
<evidence type="ECO:0000313" key="9">
    <source>
        <dbReference type="Proteomes" id="UP000601789"/>
    </source>
</evidence>
<gene>
    <name evidence="8" type="ORF">IOD40_09885</name>
</gene>
<organism evidence="8 9">
    <name type="scientific">Aquamicrobium zhengzhouense</name>
    <dbReference type="NCBI Taxonomy" id="2781738"/>
    <lineage>
        <taxon>Bacteria</taxon>
        <taxon>Pseudomonadati</taxon>
        <taxon>Pseudomonadota</taxon>
        <taxon>Alphaproteobacteria</taxon>
        <taxon>Hyphomicrobiales</taxon>
        <taxon>Phyllobacteriaceae</taxon>
        <taxon>Aquamicrobium</taxon>
    </lineage>
</organism>
<reference evidence="8 9" key="1">
    <citation type="submission" date="2020-10" db="EMBL/GenBank/DDBJ databases">
        <title>Aquamicrobium zhengzhouensis sp. nov., a exopolysaccharide producing bacterium isolated from farmland soil.</title>
        <authorList>
            <person name="Wang X."/>
        </authorList>
    </citation>
    <scope>NUCLEOTIDE SEQUENCE [LARGE SCALE GENOMIC DNA]</scope>
    <source>
        <strain evidence="9">cd-1</strain>
    </source>
</reference>
<dbReference type="Proteomes" id="UP000601789">
    <property type="component" value="Unassembled WGS sequence"/>
</dbReference>
<feature type="transmembrane region" description="Helical" evidence="6">
    <location>
        <begin position="246"/>
        <end position="268"/>
    </location>
</feature>
<feature type="transmembrane region" description="Helical" evidence="6">
    <location>
        <begin position="366"/>
        <end position="387"/>
    </location>
</feature>
<accession>A0ABS0SCK4</accession>
<feature type="transmembrane region" description="Helical" evidence="6">
    <location>
        <begin position="214"/>
        <end position="234"/>
    </location>
</feature>
<protein>
    <submittedName>
        <fullName evidence="8">MFS transporter</fullName>
    </submittedName>
</protein>
<feature type="transmembrane region" description="Helical" evidence="6">
    <location>
        <begin position="275"/>
        <end position="295"/>
    </location>
</feature>
<dbReference type="InterPro" id="IPR011701">
    <property type="entry name" value="MFS"/>
</dbReference>
<dbReference type="PANTHER" id="PTHR43124:SF3">
    <property type="entry name" value="CHLORAMPHENICOL EFFLUX PUMP RV0191"/>
    <property type="match status" value="1"/>
</dbReference>
<keyword evidence="5 6" id="KW-0472">Membrane</keyword>
<feature type="transmembrane region" description="Helical" evidence="6">
    <location>
        <begin position="301"/>
        <end position="325"/>
    </location>
</feature>
<dbReference type="Gene3D" id="1.20.1250.20">
    <property type="entry name" value="MFS general substrate transporter like domains"/>
    <property type="match status" value="2"/>
</dbReference>
<dbReference type="Pfam" id="PF07690">
    <property type="entry name" value="MFS_1"/>
    <property type="match status" value="1"/>
</dbReference>
<dbReference type="RefSeq" id="WP_198476374.1">
    <property type="nucleotide sequence ID" value="NZ_JADGMQ010000005.1"/>
</dbReference>
<evidence type="ECO:0000313" key="8">
    <source>
        <dbReference type="EMBL" id="MBI1620971.1"/>
    </source>
</evidence>
<feature type="transmembrane region" description="Helical" evidence="6">
    <location>
        <begin position="337"/>
        <end position="360"/>
    </location>
</feature>
<feature type="transmembrane region" description="Helical" evidence="6">
    <location>
        <begin position="78"/>
        <end position="98"/>
    </location>
</feature>
<comment type="subcellular location">
    <subcellularLocation>
        <location evidence="1">Cell membrane</location>
        <topology evidence="1">Multi-pass membrane protein</topology>
    </subcellularLocation>
</comment>
<feature type="transmembrane region" description="Helical" evidence="6">
    <location>
        <begin position="104"/>
        <end position="127"/>
    </location>
</feature>
<dbReference type="InterPro" id="IPR020846">
    <property type="entry name" value="MFS_dom"/>
</dbReference>
<evidence type="ECO:0000256" key="6">
    <source>
        <dbReference type="SAM" id="Phobius"/>
    </source>
</evidence>
<evidence type="ECO:0000259" key="7">
    <source>
        <dbReference type="PROSITE" id="PS50850"/>
    </source>
</evidence>
<keyword evidence="4 6" id="KW-1133">Transmembrane helix</keyword>
<dbReference type="EMBL" id="JADGMQ010000005">
    <property type="protein sequence ID" value="MBI1620971.1"/>
    <property type="molecule type" value="Genomic_DNA"/>
</dbReference>
<keyword evidence="9" id="KW-1185">Reference proteome</keyword>
<evidence type="ECO:0000256" key="5">
    <source>
        <dbReference type="ARBA" id="ARBA00023136"/>
    </source>
</evidence>
<name>A0ABS0SCK4_9HYPH</name>
<keyword evidence="3 6" id="KW-0812">Transmembrane</keyword>
<dbReference type="InterPro" id="IPR050189">
    <property type="entry name" value="MFS_Efflux_Transporters"/>
</dbReference>
<comment type="caution">
    <text evidence="8">The sequence shown here is derived from an EMBL/GenBank/DDBJ whole genome shotgun (WGS) entry which is preliminary data.</text>
</comment>
<evidence type="ECO:0000256" key="2">
    <source>
        <dbReference type="ARBA" id="ARBA00022475"/>
    </source>
</evidence>